<gene>
    <name evidence="3" type="ORF">R1sor_011322</name>
</gene>
<feature type="region of interest" description="Disordered" evidence="2">
    <location>
        <begin position="1"/>
        <end position="163"/>
    </location>
</feature>
<name>A0ABD3I1X5_9MARC</name>
<evidence type="ECO:0000256" key="1">
    <source>
        <dbReference type="SAM" id="Coils"/>
    </source>
</evidence>
<feature type="compositionally biased region" description="Basic and acidic residues" evidence="2">
    <location>
        <begin position="17"/>
        <end position="28"/>
    </location>
</feature>
<reference evidence="3 4" key="1">
    <citation type="submission" date="2024-09" db="EMBL/GenBank/DDBJ databases">
        <title>Chromosome-scale assembly of Riccia sorocarpa.</title>
        <authorList>
            <person name="Paukszto L."/>
        </authorList>
    </citation>
    <scope>NUCLEOTIDE SEQUENCE [LARGE SCALE GENOMIC DNA]</scope>
    <source>
        <strain evidence="3">LP-2024</strain>
        <tissue evidence="3">Aerial parts of the thallus</tissue>
    </source>
</reference>
<accession>A0ABD3I1X5</accession>
<dbReference type="EMBL" id="JBJQOH010000002">
    <property type="protein sequence ID" value="KAL3697246.1"/>
    <property type="molecule type" value="Genomic_DNA"/>
</dbReference>
<sequence length="427" mass="48151">MVDEDDLPEQLKLTGWDSKKPDEGRKDPPALIRKQPATQPAQRKSTRGRRVTLQVSDTDESYESPNPPAKKKSKPDTAGSSDEEVRQQFQMRTRQLADVINRPVLVPAPQNEPDEDMDADPTPADPSTDPMPIDLTNELGIQNLSTKGSGHQTPPSDQEEISSANRPAIDYLDDAKFNERFSNTVEGEGAALNTTTEEMQVANEVLNMPGIPYQPAGHASDLSLIDYTTQMVEMAEQLAPEIRSLKEKYIIPVMDLHPTPTQLIDALDERVLFTRQEVAQAQAKEKEATEARQRLEKELAKTRSAEEKWKAQVEAEAADRRRLREEHGLMLVTPENPTLELLMQWMVEREQEVDSKRATAEINAADLQDQLDSARFVQTGVEAKATERKRWERNAARLADFMKQSDELRKALREKDVVVLRSVLEAK</sequence>
<feature type="compositionally biased region" description="Polar residues" evidence="2">
    <location>
        <begin position="139"/>
        <end position="163"/>
    </location>
</feature>
<feature type="compositionally biased region" description="Low complexity" evidence="2">
    <location>
        <begin position="120"/>
        <end position="132"/>
    </location>
</feature>
<evidence type="ECO:0000256" key="2">
    <source>
        <dbReference type="SAM" id="MobiDB-lite"/>
    </source>
</evidence>
<feature type="coiled-coil region" evidence="1">
    <location>
        <begin position="264"/>
        <end position="326"/>
    </location>
</feature>
<comment type="caution">
    <text evidence="3">The sequence shown here is derived from an EMBL/GenBank/DDBJ whole genome shotgun (WGS) entry which is preliminary data.</text>
</comment>
<evidence type="ECO:0000313" key="3">
    <source>
        <dbReference type="EMBL" id="KAL3697246.1"/>
    </source>
</evidence>
<keyword evidence="4" id="KW-1185">Reference proteome</keyword>
<dbReference type="Proteomes" id="UP001633002">
    <property type="component" value="Unassembled WGS sequence"/>
</dbReference>
<protein>
    <submittedName>
        <fullName evidence="3">Uncharacterized protein</fullName>
    </submittedName>
</protein>
<evidence type="ECO:0000313" key="4">
    <source>
        <dbReference type="Proteomes" id="UP001633002"/>
    </source>
</evidence>
<organism evidence="3 4">
    <name type="scientific">Riccia sorocarpa</name>
    <dbReference type="NCBI Taxonomy" id="122646"/>
    <lineage>
        <taxon>Eukaryota</taxon>
        <taxon>Viridiplantae</taxon>
        <taxon>Streptophyta</taxon>
        <taxon>Embryophyta</taxon>
        <taxon>Marchantiophyta</taxon>
        <taxon>Marchantiopsida</taxon>
        <taxon>Marchantiidae</taxon>
        <taxon>Marchantiales</taxon>
        <taxon>Ricciaceae</taxon>
        <taxon>Riccia</taxon>
    </lineage>
</organism>
<proteinExistence type="predicted"/>
<keyword evidence="1" id="KW-0175">Coiled coil</keyword>
<dbReference type="AlphaFoldDB" id="A0ABD3I1X5"/>